<feature type="signal peptide" evidence="1">
    <location>
        <begin position="1"/>
        <end position="21"/>
    </location>
</feature>
<accession>A0AAU7F9G0</accession>
<dbReference type="RefSeq" id="WP_348944708.1">
    <property type="nucleotide sequence ID" value="NZ_CP157355.1"/>
</dbReference>
<sequence>MHATKLKQLTLAAAVITLCSACSTDGSLGLTSKVDYRSGSDNINTNTLEVPPDLTAISGTSAYNSPNTAKAAEEMQSLRKQAGNTVLPQYTNARIVTQDGIRFIEADVTPDQAWDNVKDFWLSNGFILTTENPTIGIMETDWLQNRADLPTDAITKLFRKIADQFVSTDTLDKYRARIERSSKPNAVNIYITHRGMTEVYKEGQATTQQWNGTVWTPSAPKPELEAEIMGLMLQSFGVSKEASQQAIKPVENLPARANLLASQQIEILDGYDRAWRRVGLAFDRIGYNIQDRNRSTGVYTVQRAASDIDKESETSYFSALAFWKKSDASDAASKSLGQTFEVKLTEQGGKTLLALSSKEGAINPDVQKKILNDLLLQLK</sequence>
<reference evidence="2" key="1">
    <citation type="submission" date="2024-05" db="EMBL/GenBank/DDBJ databases">
        <authorList>
            <person name="Yang L."/>
            <person name="Pan L."/>
        </authorList>
    </citation>
    <scope>NUCLEOTIDE SEQUENCE</scope>
    <source>
        <strain evidence="2">FCG-7</strain>
    </source>
</reference>
<feature type="chain" id="PRO_5043380582" evidence="1">
    <location>
        <begin position="22"/>
        <end position="379"/>
    </location>
</feature>
<keyword evidence="1" id="KW-0732">Signal</keyword>
<evidence type="ECO:0000313" key="2">
    <source>
        <dbReference type="EMBL" id="XBM00353.1"/>
    </source>
</evidence>
<name>A0AAU7F9G0_9NEIS</name>
<organism evidence="2">
    <name type="scientific">Chitinibacter mangrovi</name>
    <dbReference type="NCBI Taxonomy" id="3153927"/>
    <lineage>
        <taxon>Bacteria</taxon>
        <taxon>Pseudomonadati</taxon>
        <taxon>Pseudomonadota</taxon>
        <taxon>Betaproteobacteria</taxon>
        <taxon>Neisseriales</taxon>
        <taxon>Chitinibacteraceae</taxon>
        <taxon>Chitinibacter</taxon>
    </lineage>
</organism>
<evidence type="ECO:0000256" key="1">
    <source>
        <dbReference type="SAM" id="SignalP"/>
    </source>
</evidence>
<gene>
    <name evidence="2" type="primary">bamC</name>
    <name evidence="2" type="ORF">ABHF33_15035</name>
</gene>
<dbReference type="Gene3D" id="3.30.310.170">
    <property type="entry name" value="Outer membrane protein assembly factor BamC"/>
    <property type="match status" value="1"/>
</dbReference>
<dbReference type="EMBL" id="CP157355">
    <property type="protein sequence ID" value="XBM00353.1"/>
    <property type="molecule type" value="Genomic_DNA"/>
</dbReference>
<dbReference type="InterPro" id="IPR042268">
    <property type="entry name" value="BamC_C"/>
</dbReference>
<dbReference type="KEGG" id="cmav:ABHF33_15035"/>
<protein>
    <submittedName>
        <fullName evidence="2">Outer membrane protein assembly factor BamC</fullName>
    </submittedName>
</protein>
<dbReference type="InterPro" id="IPR010653">
    <property type="entry name" value="NlpB/DapX"/>
</dbReference>
<proteinExistence type="predicted"/>
<dbReference type="Pfam" id="PF06804">
    <property type="entry name" value="Lipoprotein_18"/>
    <property type="match status" value="1"/>
</dbReference>
<dbReference type="AlphaFoldDB" id="A0AAU7F9G0"/>